<feature type="compositionally biased region" description="Polar residues" evidence="1">
    <location>
        <begin position="103"/>
        <end position="112"/>
    </location>
</feature>
<feature type="compositionally biased region" description="Acidic residues" evidence="1">
    <location>
        <begin position="91"/>
        <end position="102"/>
    </location>
</feature>
<dbReference type="AlphaFoldDB" id="A0A915PFJ2"/>
<evidence type="ECO:0000256" key="1">
    <source>
        <dbReference type="SAM" id="MobiDB-lite"/>
    </source>
</evidence>
<dbReference type="Proteomes" id="UP000887581">
    <property type="component" value="Unplaced"/>
</dbReference>
<name>A0A915PFJ2_9BILA</name>
<proteinExistence type="predicted"/>
<dbReference type="WBParaSite" id="sdigi.contig140.g5120.t1">
    <property type="protein sequence ID" value="sdigi.contig140.g5120.t1"/>
    <property type="gene ID" value="sdigi.contig140.g5120"/>
</dbReference>
<feature type="region of interest" description="Disordered" evidence="1">
    <location>
        <begin position="74"/>
        <end position="112"/>
    </location>
</feature>
<accession>A0A915PFJ2</accession>
<keyword evidence="2" id="KW-1185">Reference proteome</keyword>
<evidence type="ECO:0000313" key="2">
    <source>
        <dbReference type="Proteomes" id="UP000887581"/>
    </source>
</evidence>
<organism evidence="2 3">
    <name type="scientific">Setaria digitata</name>
    <dbReference type="NCBI Taxonomy" id="48799"/>
    <lineage>
        <taxon>Eukaryota</taxon>
        <taxon>Metazoa</taxon>
        <taxon>Ecdysozoa</taxon>
        <taxon>Nematoda</taxon>
        <taxon>Chromadorea</taxon>
        <taxon>Rhabditida</taxon>
        <taxon>Spirurina</taxon>
        <taxon>Spiruromorpha</taxon>
        <taxon>Filarioidea</taxon>
        <taxon>Setariidae</taxon>
        <taxon>Setaria</taxon>
    </lineage>
</organism>
<reference evidence="3" key="1">
    <citation type="submission" date="2022-11" db="UniProtKB">
        <authorList>
            <consortium name="WormBaseParasite"/>
        </authorList>
    </citation>
    <scope>IDENTIFICATION</scope>
</reference>
<sequence length="129" mass="14821">MDLLIFERKRRTIGNYRKPTLIPTGEYYGMLAGEQVIVSDPKGADDLNAFGCYGEFLQRREPRVSVECFASNVHQESEDQQEECQIKPSTDDSDPNGDEEDNGVTSKINQQSQRFSPLPFFIEQIFCRY</sequence>
<evidence type="ECO:0000313" key="3">
    <source>
        <dbReference type="WBParaSite" id="sdigi.contig140.g5120.t1"/>
    </source>
</evidence>
<dbReference type="Gene3D" id="3.40.1170.20">
    <property type="entry name" value="tRNA intron endonuclease, N-terminal domain"/>
    <property type="match status" value="1"/>
</dbReference>
<protein>
    <submittedName>
        <fullName evidence="3">Uncharacterized protein</fullName>
    </submittedName>
</protein>